<dbReference type="Gene3D" id="3.30.70.270">
    <property type="match status" value="2"/>
</dbReference>
<evidence type="ECO:0000256" key="2">
    <source>
        <dbReference type="ARBA" id="ARBA00012180"/>
    </source>
</evidence>
<reference evidence="13" key="1">
    <citation type="submission" date="2025-08" db="UniProtKB">
        <authorList>
            <consortium name="RefSeq"/>
        </authorList>
    </citation>
    <scope>IDENTIFICATION</scope>
    <source>
        <tissue evidence="13">Blood</tissue>
    </source>
</reference>
<dbReference type="SUPFAM" id="SSF56672">
    <property type="entry name" value="DNA/RNA polymerases"/>
    <property type="match status" value="1"/>
</dbReference>
<evidence type="ECO:0000256" key="1">
    <source>
        <dbReference type="ARBA" id="ARBA00010879"/>
    </source>
</evidence>
<dbReference type="Pfam" id="PF00078">
    <property type="entry name" value="RVT_1"/>
    <property type="match status" value="1"/>
</dbReference>
<dbReference type="Gene3D" id="2.40.70.10">
    <property type="entry name" value="Acid Proteases"/>
    <property type="match status" value="1"/>
</dbReference>
<dbReference type="KEGG" id="emc:129324030"/>
<dbReference type="InterPro" id="IPR021109">
    <property type="entry name" value="Peptidase_aspartic_dom_sf"/>
</dbReference>
<dbReference type="CDD" id="cd01647">
    <property type="entry name" value="RT_LTR"/>
    <property type="match status" value="1"/>
</dbReference>
<name>A0AA97KPR2_EUBMA</name>
<evidence type="ECO:0000256" key="5">
    <source>
        <dbReference type="ARBA" id="ARBA00022722"/>
    </source>
</evidence>
<dbReference type="PROSITE" id="PS50994">
    <property type="entry name" value="INTEGRASE"/>
    <property type="match status" value="1"/>
</dbReference>
<dbReference type="AlphaFoldDB" id="A0AA97KPR2"/>
<dbReference type="SUPFAM" id="SSF53098">
    <property type="entry name" value="Ribonuclease H-like"/>
    <property type="match status" value="1"/>
</dbReference>
<dbReference type="PANTHER" id="PTHR37984:SF5">
    <property type="entry name" value="PROTEIN NYNRIN-LIKE"/>
    <property type="match status" value="1"/>
</dbReference>
<evidence type="ECO:0000256" key="8">
    <source>
        <dbReference type="SAM" id="MobiDB-lite"/>
    </source>
</evidence>
<dbReference type="InterPro" id="IPR000477">
    <property type="entry name" value="RT_dom"/>
</dbReference>
<keyword evidence="7" id="KW-0479">Metal-binding</keyword>
<dbReference type="GO" id="GO:0003676">
    <property type="term" value="F:nucleic acid binding"/>
    <property type="evidence" value="ECO:0007669"/>
    <property type="project" value="InterPro"/>
</dbReference>
<feature type="domain" description="Integrase catalytic" evidence="11">
    <location>
        <begin position="538"/>
        <end position="701"/>
    </location>
</feature>
<keyword evidence="7" id="KW-0863">Zinc-finger</keyword>
<keyword evidence="5" id="KW-0540">Nuclease</keyword>
<organism evidence="12 13">
    <name type="scientific">Eublepharis macularius</name>
    <name type="common">Leopard gecko</name>
    <name type="synonym">Cyrtodactylus macularius</name>
    <dbReference type="NCBI Taxonomy" id="481883"/>
    <lineage>
        <taxon>Eukaryota</taxon>
        <taxon>Metazoa</taxon>
        <taxon>Chordata</taxon>
        <taxon>Craniata</taxon>
        <taxon>Vertebrata</taxon>
        <taxon>Euteleostomi</taxon>
        <taxon>Lepidosauria</taxon>
        <taxon>Squamata</taxon>
        <taxon>Bifurcata</taxon>
        <taxon>Gekkota</taxon>
        <taxon>Eublepharidae</taxon>
        <taxon>Eublepharinae</taxon>
        <taxon>Eublepharis</taxon>
    </lineage>
</organism>
<gene>
    <name evidence="13" type="primary">LOC129324030</name>
</gene>
<evidence type="ECO:0000259" key="10">
    <source>
        <dbReference type="PROSITE" id="PS50878"/>
    </source>
</evidence>
<comment type="similarity">
    <text evidence="1">Belongs to the beta type-B retroviral polymerase family. HERV class-II K(HML-2) pol subfamily.</text>
</comment>
<keyword evidence="4" id="KW-0548">Nucleotidyltransferase</keyword>
<feature type="region of interest" description="Disordered" evidence="8">
    <location>
        <begin position="32"/>
        <end position="65"/>
    </location>
</feature>
<keyword evidence="3" id="KW-0808">Transferase</keyword>
<keyword evidence="6" id="KW-0378">Hydrolase</keyword>
<dbReference type="GO" id="GO:0004523">
    <property type="term" value="F:RNA-DNA hybrid ribonuclease activity"/>
    <property type="evidence" value="ECO:0007669"/>
    <property type="project" value="UniProtKB-EC"/>
</dbReference>
<dbReference type="SUPFAM" id="SSF57756">
    <property type="entry name" value="Retrovirus zinc finger-like domains"/>
    <property type="match status" value="1"/>
</dbReference>
<dbReference type="InterPro" id="IPR050951">
    <property type="entry name" value="Retrovirus_Pol_polyprotein"/>
</dbReference>
<keyword evidence="7" id="KW-0862">Zinc</keyword>
<dbReference type="PANTHER" id="PTHR37984">
    <property type="entry name" value="PROTEIN CBG26694"/>
    <property type="match status" value="1"/>
</dbReference>
<evidence type="ECO:0000256" key="4">
    <source>
        <dbReference type="ARBA" id="ARBA00022695"/>
    </source>
</evidence>
<dbReference type="GeneID" id="129324030"/>
<evidence type="ECO:0000256" key="7">
    <source>
        <dbReference type="PROSITE-ProRule" id="PRU00047"/>
    </source>
</evidence>
<dbReference type="GO" id="GO:0015074">
    <property type="term" value="P:DNA integration"/>
    <property type="evidence" value="ECO:0007669"/>
    <property type="project" value="InterPro"/>
</dbReference>
<feature type="domain" description="Reverse transcriptase" evidence="10">
    <location>
        <begin position="309"/>
        <end position="488"/>
    </location>
</feature>
<evidence type="ECO:0000259" key="9">
    <source>
        <dbReference type="PROSITE" id="PS50158"/>
    </source>
</evidence>
<dbReference type="Proteomes" id="UP001190640">
    <property type="component" value="Chromosome 1"/>
</dbReference>
<protein>
    <recommendedName>
        <fullName evidence="2">ribonuclease H</fullName>
        <ecNumber evidence="2">3.1.26.4</ecNumber>
    </recommendedName>
</protein>
<dbReference type="Gene3D" id="3.10.10.10">
    <property type="entry name" value="HIV Type 1 Reverse Transcriptase, subunit A, domain 1"/>
    <property type="match status" value="1"/>
</dbReference>
<dbReference type="PROSITE" id="PS50158">
    <property type="entry name" value="ZF_CCHC"/>
    <property type="match status" value="1"/>
</dbReference>
<sequence>MQKSIDPMILKHVKTHTTMDLKEDGRLESRRQARALRHPPPPWSLPEKPAEPTPVGVPCNRLPPEEKERRRNHNLCWYCGGVGHYADGCPAKRRTLAISLESAHPKPLVGTASASDDPPEPFLVPVKLCLPDGRWLFVYAMIDSGASRCFMDAKFAAQHQIPLRAKKNPTVVEVIDGRPLRSGPVVEETQDLLLQIQRHQERLCFDVVGIPQFPLVLGLSWFCRHDPIVRWGQLDLHFREPCPHENPCPRPMVAAALEVSALPEEYVDLRDVFEEKGADQLPPHRPYDCTIDLIPGAPLPLRDFLTTNLRRGFICPSTSPTSAPVLFVKKKNGELRLCNDYRALNKISIRDRYPLPLIPDLLEQVKGAQIYTKLDLRGAYNLVRIREGDEWKTAFSTRYGQYEYLVMPFGLTNAPAVFQRLMNDIFRDILDQFVIVYLDDILIYSRDASQHTRHVRTVLQRLRQHGLFAKLEKCAFHRPTVEFLGHVLSPHGIRMDPAKVEAVQTWQAPRSRKDVQRFLGFANYYRQFIPGLLHPLPTPTGPWRTISMDFITDLPCSKGHTCILVVVDLFTKMAHFIPCSGPPTAQETAHLYLQHVFRLHGRPDHIISDRGVQFTSRFWRALHSLLGTQVHLSSAHHPQSDGQTERINATLEQYLRCYTNHQQDDWLALLPLAEFAYNNAVHSSTQQTVVREKLEDYIRNIDLLLQKFSNTAGCWVNEQLRDTKNWNEEYVGALTKLVSERVQTLHEWLEVYSQDLSAWLNTNFGSLHECHDTHTKDFGYELGTEILAHDECSEEYVNLSDTWLDQPTDIALYEWLGEALVNFYQVLEIHGSNVSSSLEDYARTHIQLLEDHVEILEQLWDSYTAATSMWLEEQDTAEEASFQKYIWNFLNAGPETEEQGSAEATAS</sequence>
<dbReference type="InterPro" id="IPR043502">
    <property type="entry name" value="DNA/RNA_pol_sf"/>
</dbReference>
<dbReference type="PROSITE" id="PS50878">
    <property type="entry name" value="RT_POL"/>
    <property type="match status" value="1"/>
</dbReference>
<evidence type="ECO:0000259" key="11">
    <source>
        <dbReference type="PROSITE" id="PS50994"/>
    </source>
</evidence>
<dbReference type="InterPro" id="IPR001878">
    <property type="entry name" value="Znf_CCHC"/>
</dbReference>
<evidence type="ECO:0000256" key="3">
    <source>
        <dbReference type="ARBA" id="ARBA00022679"/>
    </source>
</evidence>
<dbReference type="InterPro" id="IPR036875">
    <property type="entry name" value="Znf_CCHC_sf"/>
</dbReference>
<keyword evidence="12" id="KW-1185">Reference proteome</keyword>
<dbReference type="Pfam" id="PF00665">
    <property type="entry name" value="rve"/>
    <property type="match status" value="1"/>
</dbReference>
<dbReference type="InterPro" id="IPR043128">
    <property type="entry name" value="Rev_trsase/Diguanyl_cyclase"/>
</dbReference>
<dbReference type="GO" id="GO:0008270">
    <property type="term" value="F:zinc ion binding"/>
    <property type="evidence" value="ECO:0007669"/>
    <property type="project" value="UniProtKB-KW"/>
</dbReference>
<dbReference type="EC" id="3.1.26.4" evidence="2"/>
<evidence type="ECO:0000313" key="13">
    <source>
        <dbReference type="RefSeq" id="XP_054826969.1"/>
    </source>
</evidence>
<feature type="domain" description="CCHC-type" evidence="9">
    <location>
        <begin position="76"/>
        <end position="90"/>
    </location>
</feature>
<dbReference type="Gene3D" id="3.30.420.10">
    <property type="entry name" value="Ribonuclease H-like superfamily/Ribonuclease H"/>
    <property type="match status" value="1"/>
</dbReference>
<evidence type="ECO:0000256" key="6">
    <source>
        <dbReference type="ARBA" id="ARBA00022759"/>
    </source>
</evidence>
<dbReference type="RefSeq" id="XP_054826969.1">
    <property type="nucleotide sequence ID" value="XM_054970994.1"/>
</dbReference>
<dbReference type="CDD" id="cd00303">
    <property type="entry name" value="retropepsin_like"/>
    <property type="match status" value="1"/>
</dbReference>
<dbReference type="InterPro" id="IPR001584">
    <property type="entry name" value="Integrase_cat-core"/>
</dbReference>
<dbReference type="SMART" id="SM00343">
    <property type="entry name" value="ZnF_C2HC"/>
    <property type="match status" value="1"/>
</dbReference>
<dbReference type="FunFam" id="3.30.420.10:FF:000032">
    <property type="entry name" value="Retrovirus-related Pol polyprotein from transposon 297-like Protein"/>
    <property type="match status" value="1"/>
</dbReference>
<dbReference type="InterPro" id="IPR012337">
    <property type="entry name" value="RNaseH-like_sf"/>
</dbReference>
<accession>A0AA97KPR2</accession>
<keyword evidence="6" id="KW-0255">Endonuclease</keyword>
<dbReference type="GO" id="GO:0016779">
    <property type="term" value="F:nucleotidyltransferase activity"/>
    <property type="evidence" value="ECO:0007669"/>
    <property type="project" value="UniProtKB-KW"/>
</dbReference>
<dbReference type="InterPro" id="IPR036397">
    <property type="entry name" value="RNaseH_sf"/>
</dbReference>
<proteinExistence type="inferred from homology"/>
<evidence type="ECO:0000313" key="12">
    <source>
        <dbReference type="Proteomes" id="UP001190640"/>
    </source>
</evidence>